<proteinExistence type="inferred from homology"/>
<dbReference type="PANTHER" id="PTHR14110">
    <property type="entry name" value="MITOCHONDRIAL IMPORT INNER MEMBRANE TRANSLOCASE SUBUNIT TIM22"/>
    <property type="match status" value="1"/>
</dbReference>
<gene>
    <name evidence="9" type="ORF">CBR_g19040</name>
</gene>
<evidence type="ECO:0008006" key="11">
    <source>
        <dbReference type="Google" id="ProtNLM"/>
    </source>
</evidence>
<sequence length="165" mass="17027">MESSRGGDEGDGASASSPSAAPVQHYTRQDYQAIDFHNNCAVKTILSGVMGGGMGLLMGFLFGGYDPCFADEALSMRQKLWISTKSAGVRSLQMAKGFALVGAIYSGTECIVEKARAKHDMNNTVIAGCITGGSLSAKGGPRAACAGCVGFAAFSVLIDKVMQGD</sequence>
<dbReference type="Pfam" id="PF02466">
    <property type="entry name" value="Tim17"/>
    <property type="match status" value="1"/>
</dbReference>
<name>A0A388KXF2_CHABU</name>
<keyword evidence="3" id="KW-0812">Transmembrane</keyword>
<dbReference type="GO" id="GO:0008320">
    <property type="term" value="F:protein transmembrane transporter activity"/>
    <property type="evidence" value="ECO:0007669"/>
    <property type="project" value="TreeGrafter"/>
</dbReference>
<reference evidence="9 10" key="1">
    <citation type="journal article" date="2018" name="Cell">
        <title>The Chara Genome: Secondary Complexity and Implications for Plant Terrestrialization.</title>
        <authorList>
            <person name="Nishiyama T."/>
            <person name="Sakayama H."/>
            <person name="Vries J.D."/>
            <person name="Buschmann H."/>
            <person name="Saint-Marcoux D."/>
            <person name="Ullrich K.K."/>
            <person name="Haas F.B."/>
            <person name="Vanderstraeten L."/>
            <person name="Becker D."/>
            <person name="Lang D."/>
            <person name="Vosolsobe S."/>
            <person name="Rombauts S."/>
            <person name="Wilhelmsson P.K.I."/>
            <person name="Janitza P."/>
            <person name="Kern R."/>
            <person name="Heyl A."/>
            <person name="Rumpler F."/>
            <person name="Villalobos L.I.A.C."/>
            <person name="Clay J.M."/>
            <person name="Skokan R."/>
            <person name="Toyoda A."/>
            <person name="Suzuki Y."/>
            <person name="Kagoshima H."/>
            <person name="Schijlen E."/>
            <person name="Tajeshwar N."/>
            <person name="Catarino B."/>
            <person name="Hetherington A.J."/>
            <person name="Saltykova A."/>
            <person name="Bonnot C."/>
            <person name="Breuninger H."/>
            <person name="Symeonidi A."/>
            <person name="Radhakrishnan G.V."/>
            <person name="Van Nieuwerburgh F."/>
            <person name="Deforce D."/>
            <person name="Chang C."/>
            <person name="Karol K.G."/>
            <person name="Hedrich R."/>
            <person name="Ulvskov P."/>
            <person name="Glockner G."/>
            <person name="Delwiche C.F."/>
            <person name="Petrasek J."/>
            <person name="Van de Peer Y."/>
            <person name="Friml J."/>
            <person name="Beilby M."/>
            <person name="Dolan L."/>
            <person name="Kohara Y."/>
            <person name="Sugano S."/>
            <person name="Fujiyama A."/>
            <person name="Delaux P.-M."/>
            <person name="Quint M."/>
            <person name="TheiBen G."/>
            <person name="Hagemann M."/>
            <person name="Harholt J."/>
            <person name="Dunand C."/>
            <person name="Zachgo S."/>
            <person name="Langdale J."/>
            <person name="Maumus F."/>
            <person name="Straeten D.V.D."/>
            <person name="Gould S.B."/>
            <person name="Rensing S.A."/>
        </authorList>
    </citation>
    <scope>NUCLEOTIDE SEQUENCE [LARGE SCALE GENOMIC DNA]</scope>
    <source>
        <strain evidence="9 10">S276</strain>
    </source>
</reference>
<dbReference type="GO" id="GO:0042721">
    <property type="term" value="C:TIM22 mitochondrial import inner membrane insertion complex"/>
    <property type="evidence" value="ECO:0007669"/>
    <property type="project" value="InterPro"/>
</dbReference>
<feature type="region of interest" description="Disordered" evidence="8">
    <location>
        <begin position="1"/>
        <end position="22"/>
    </location>
</feature>
<dbReference type="GO" id="GO:0045039">
    <property type="term" value="P:protein insertion into mitochondrial inner membrane"/>
    <property type="evidence" value="ECO:0007669"/>
    <property type="project" value="InterPro"/>
</dbReference>
<protein>
    <recommendedName>
        <fullName evidence="11">Mitochondrial import inner membrane translocase subunit TIM22</fullName>
    </recommendedName>
</protein>
<dbReference type="InterPro" id="IPR039175">
    <property type="entry name" value="TIM22"/>
</dbReference>
<dbReference type="PANTHER" id="PTHR14110:SF0">
    <property type="entry name" value="MITOCHONDRIAL IMPORT INNER MEMBRANE TRANSLOCASE SUBUNIT TIM22"/>
    <property type="match status" value="1"/>
</dbReference>
<evidence type="ECO:0000256" key="7">
    <source>
        <dbReference type="ARBA" id="ARBA00023136"/>
    </source>
</evidence>
<feature type="compositionally biased region" description="Low complexity" evidence="8">
    <location>
        <begin position="12"/>
        <end position="22"/>
    </location>
</feature>
<organism evidence="9 10">
    <name type="scientific">Chara braunii</name>
    <name type="common">Braun's stonewort</name>
    <dbReference type="NCBI Taxonomy" id="69332"/>
    <lineage>
        <taxon>Eukaryota</taxon>
        <taxon>Viridiplantae</taxon>
        <taxon>Streptophyta</taxon>
        <taxon>Charophyceae</taxon>
        <taxon>Charales</taxon>
        <taxon>Characeae</taxon>
        <taxon>Chara</taxon>
    </lineage>
</organism>
<comment type="subcellular location">
    <subcellularLocation>
        <location evidence="1">Mitochondrion inner membrane</location>
        <topology evidence="1">Multi-pass membrane protein</topology>
    </subcellularLocation>
</comment>
<evidence type="ECO:0000313" key="9">
    <source>
        <dbReference type="EMBL" id="GBG74633.1"/>
    </source>
</evidence>
<keyword evidence="4" id="KW-0999">Mitochondrion inner membrane</keyword>
<dbReference type="AlphaFoldDB" id="A0A388KXF2"/>
<dbReference type="OrthoDB" id="75343at2759"/>
<evidence type="ECO:0000256" key="4">
    <source>
        <dbReference type="ARBA" id="ARBA00022792"/>
    </source>
</evidence>
<evidence type="ECO:0000313" key="10">
    <source>
        <dbReference type="Proteomes" id="UP000265515"/>
    </source>
</evidence>
<evidence type="ECO:0000256" key="5">
    <source>
        <dbReference type="ARBA" id="ARBA00022989"/>
    </source>
</evidence>
<keyword evidence="5" id="KW-1133">Transmembrane helix</keyword>
<dbReference type="GO" id="GO:0030943">
    <property type="term" value="F:mitochondrion targeting sequence binding"/>
    <property type="evidence" value="ECO:0007669"/>
    <property type="project" value="TreeGrafter"/>
</dbReference>
<dbReference type="STRING" id="69332.A0A388KXF2"/>
<accession>A0A388KXF2</accession>
<dbReference type="Proteomes" id="UP000265515">
    <property type="component" value="Unassembled WGS sequence"/>
</dbReference>
<dbReference type="EMBL" id="BFEA01000207">
    <property type="protein sequence ID" value="GBG74633.1"/>
    <property type="molecule type" value="Genomic_DNA"/>
</dbReference>
<keyword evidence="7" id="KW-0472">Membrane</keyword>
<keyword evidence="6" id="KW-0496">Mitochondrion</keyword>
<evidence type="ECO:0000256" key="6">
    <source>
        <dbReference type="ARBA" id="ARBA00023128"/>
    </source>
</evidence>
<comment type="similarity">
    <text evidence="2">Belongs to the Tim17/Tim22/Tim23 family.</text>
</comment>
<evidence type="ECO:0000256" key="3">
    <source>
        <dbReference type="ARBA" id="ARBA00022692"/>
    </source>
</evidence>
<dbReference type="OMA" id="QPTNIDY"/>
<evidence type="ECO:0000256" key="1">
    <source>
        <dbReference type="ARBA" id="ARBA00004448"/>
    </source>
</evidence>
<comment type="caution">
    <text evidence="9">The sequence shown here is derived from an EMBL/GenBank/DDBJ whole genome shotgun (WGS) entry which is preliminary data.</text>
</comment>
<dbReference type="Gramene" id="GBG74633">
    <property type="protein sequence ID" value="GBG74633"/>
    <property type="gene ID" value="CBR_g19040"/>
</dbReference>
<keyword evidence="10" id="KW-1185">Reference proteome</keyword>
<evidence type="ECO:0000256" key="8">
    <source>
        <dbReference type="SAM" id="MobiDB-lite"/>
    </source>
</evidence>
<evidence type="ECO:0000256" key="2">
    <source>
        <dbReference type="ARBA" id="ARBA00008444"/>
    </source>
</evidence>